<accession>A0ABX7SK56</accession>
<dbReference type="EMBL" id="CP062006">
    <property type="protein sequence ID" value="QTC88072.1"/>
    <property type="molecule type" value="Genomic_DNA"/>
</dbReference>
<evidence type="ECO:0000313" key="1">
    <source>
        <dbReference type="EMBL" id="QTC88072.1"/>
    </source>
</evidence>
<sequence>MAEFNDIERQALAAKNLRESIAQLAQGDEDMILDMTEGETSLFECIDTLLEQNTHDGALIEGTAKVMADLDARASRVQKRVDTRRALIEQAMTTAEIKKLERPTATLTMANRAASLRIDSEADIPAEFWIAAAPKLDRKALSAALKEGRPVTGAALSNAPPSLTVRVK</sequence>
<proteinExistence type="predicted"/>
<dbReference type="RefSeq" id="WP_207825025.1">
    <property type="nucleotide sequence ID" value="NZ_CP062006.1"/>
</dbReference>
<evidence type="ECO:0000313" key="2">
    <source>
        <dbReference type="Proteomes" id="UP000663942"/>
    </source>
</evidence>
<dbReference type="Pfam" id="PF05565">
    <property type="entry name" value="Sipho_Gp157"/>
    <property type="match status" value="1"/>
</dbReference>
<dbReference type="Proteomes" id="UP000663942">
    <property type="component" value="Chromosome"/>
</dbReference>
<organism evidence="1 2">
    <name type="scientific">Brevundimonas pondensis</name>
    <dbReference type="NCBI Taxonomy" id="2774189"/>
    <lineage>
        <taxon>Bacteria</taxon>
        <taxon>Pseudomonadati</taxon>
        <taxon>Pseudomonadota</taxon>
        <taxon>Alphaproteobacteria</taxon>
        <taxon>Caulobacterales</taxon>
        <taxon>Caulobacteraceae</taxon>
        <taxon>Brevundimonas</taxon>
    </lineage>
</organism>
<reference evidence="1 2" key="1">
    <citation type="submission" date="2020-09" db="EMBL/GenBank/DDBJ databases">
        <title>Brevundimonas sp. LVF1 isolated from an oligotrophic pond in Goettingen, Germany.</title>
        <authorList>
            <person name="Friedrich I."/>
            <person name="Klassen A."/>
            <person name="Neubauer H."/>
            <person name="Schneider D."/>
            <person name="Hertel R."/>
            <person name="Daniel R."/>
        </authorList>
    </citation>
    <scope>NUCLEOTIDE SEQUENCE [LARGE SCALE GENOMIC DNA]</scope>
    <source>
        <strain evidence="1 2">LVF1</strain>
    </source>
</reference>
<name>A0ABX7SK56_9CAUL</name>
<gene>
    <name evidence="1" type="ORF">IFE19_01300</name>
</gene>
<keyword evidence="2" id="KW-1185">Reference proteome</keyword>
<protein>
    <submittedName>
        <fullName evidence="1">Siphovirus Gp157 family protein</fullName>
    </submittedName>
</protein>
<dbReference type="InterPro" id="IPR008840">
    <property type="entry name" value="Sipho_Gp157"/>
</dbReference>